<proteinExistence type="predicted"/>
<feature type="compositionally biased region" description="Acidic residues" evidence="1">
    <location>
        <begin position="224"/>
        <end position="235"/>
    </location>
</feature>
<protein>
    <submittedName>
        <fullName evidence="2">Uncharacterized protein</fullName>
    </submittedName>
</protein>
<name>A0A387BMG9_9MICO</name>
<dbReference type="Proteomes" id="UP000275069">
    <property type="component" value="Chromosome"/>
</dbReference>
<reference evidence="2 3" key="1">
    <citation type="submission" date="2018-09" db="EMBL/GenBank/DDBJ databases">
        <title>Genome sequencing of strain 2DFW10M-5.</title>
        <authorList>
            <person name="Heo J."/>
            <person name="Kim S.-J."/>
            <person name="Kwon S.-W."/>
        </authorList>
    </citation>
    <scope>NUCLEOTIDE SEQUENCE [LARGE SCALE GENOMIC DNA]</scope>
    <source>
        <strain evidence="2 3">2DFW10M-5</strain>
    </source>
</reference>
<evidence type="ECO:0000313" key="2">
    <source>
        <dbReference type="EMBL" id="AYG02399.1"/>
    </source>
</evidence>
<dbReference type="EMBL" id="CP032624">
    <property type="protein sequence ID" value="AYG02399.1"/>
    <property type="molecule type" value="Genomic_DNA"/>
</dbReference>
<dbReference type="AlphaFoldDB" id="A0A387BMG9"/>
<dbReference type="KEGG" id="gry:D7I44_01840"/>
<gene>
    <name evidence="2" type="ORF">D7I44_01840</name>
</gene>
<evidence type="ECO:0000313" key="3">
    <source>
        <dbReference type="Proteomes" id="UP000275069"/>
    </source>
</evidence>
<evidence type="ECO:0000256" key="1">
    <source>
        <dbReference type="SAM" id="MobiDB-lite"/>
    </source>
</evidence>
<feature type="region of interest" description="Disordered" evidence="1">
    <location>
        <begin position="182"/>
        <end position="235"/>
    </location>
</feature>
<feature type="compositionally biased region" description="Acidic residues" evidence="1">
    <location>
        <begin position="203"/>
        <end position="213"/>
    </location>
</feature>
<dbReference type="OrthoDB" id="3693665at2"/>
<accession>A0A387BMG9</accession>
<sequence length="235" mass="25468">MSAELAVLEPQGDLERWARDFSLIYGAAQKLVTTSFVPRSFQGRSDEATAAILTGQEIGLKPMAALRAIDIINGTPAIRAIALRALVQARGHEIWTEESTATRAVVAGRRKGIDKVERSTWTMDRARQAELIGKDNWKKQPTAMLLARATSELVRLIASDLVLGLEYTAEELMDLGAATADEPKAAPKRTARRAALPARVAADEPELPPEEEPAPVAAPQPEAPELEWVETGDAD</sequence>
<dbReference type="RefSeq" id="WP_120787933.1">
    <property type="nucleotide sequence ID" value="NZ_CP032624.1"/>
</dbReference>
<organism evidence="2 3">
    <name type="scientific">Gryllotalpicola protaetiae</name>
    <dbReference type="NCBI Taxonomy" id="2419771"/>
    <lineage>
        <taxon>Bacteria</taxon>
        <taxon>Bacillati</taxon>
        <taxon>Actinomycetota</taxon>
        <taxon>Actinomycetes</taxon>
        <taxon>Micrococcales</taxon>
        <taxon>Microbacteriaceae</taxon>
        <taxon>Gryllotalpicola</taxon>
    </lineage>
</organism>
<keyword evidence="3" id="KW-1185">Reference proteome</keyword>